<reference evidence="1 2" key="1">
    <citation type="submission" date="2020-06" db="EMBL/GenBank/DDBJ databases">
        <title>Actinomadura xiongansis sp. nov., isolated from soil of Baiyangdian.</title>
        <authorList>
            <person name="Zhang X."/>
        </authorList>
    </citation>
    <scope>NUCLEOTIDE SEQUENCE [LARGE SCALE GENOMIC DNA]</scope>
    <source>
        <strain evidence="1 2">HBUM206468</strain>
    </source>
</reference>
<dbReference type="Proteomes" id="UP000805614">
    <property type="component" value="Unassembled WGS sequence"/>
</dbReference>
<evidence type="ECO:0000313" key="1">
    <source>
        <dbReference type="EMBL" id="MBC6469881.1"/>
    </source>
</evidence>
<keyword evidence="2" id="KW-1185">Reference proteome</keyword>
<dbReference type="EMBL" id="JABVEC010000033">
    <property type="protein sequence ID" value="MBC6469881.1"/>
    <property type="molecule type" value="Genomic_DNA"/>
</dbReference>
<sequence>MPQPESALKDRHYDLVTVVHGCLRAVWRLETYKDDALREGDSELAEWFGKLQDQNREAGEVSKRLLADRLLKEGG</sequence>
<gene>
    <name evidence="1" type="ORF">HKK74_30970</name>
</gene>
<proteinExistence type="predicted"/>
<dbReference type="RefSeq" id="WP_187246933.1">
    <property type="nucleotide sequence ID" value="NZ_BAAAOK010000004.1"/>
</dbReference>
<protein>
    <submittedName>
        <fullName evidence="1">Uncharacterized protein</fullName>
    </submittedName>
</protein>
<comment type="caution">
    <text evidence="1">The sequence shown here is derived from an EMBL/GenBank/DDBJ whole genome shotgun (WGS) entry which is preliminary data.</text>
</comment>
<evidence type="ECO:0000313" key="2">
    <source>
        <dbReference type="Proteomes" id="UP000805614"/>
    </source>
</evidence>
<accession>A0ABR7LYN0</accession>
<organism evidence="1 2">
    <name type="scientific">Actinomadura alba</name>
    <dbReference type="NCBI Taxonomy" id="406431"/>
    <lineage>
        <taxon>Bacteria</taxon>
        <taxon>Bacillati</taxon>
        <taxon>Actinomycetota</taxon>
        <taxon>Actinomycetes</taxon>
        <taxon>Streptosporangiales</taxon>
        <taxon>Thermomonosporaceae</taxon>
        <taxon>Actinomadura</taxon>
    </lineage>
</organism>
<name>A0ABR7LYN0_9ACTN</name>